<evidence type="ECO:0000313" key="9">
    <source>
        <dbReference type="Proteomes" id="UP000184512"/>
    </source>
</evidence>
<dbReference type="RefSeq" id="WP_073185226.1">
    <property type="nucleotide sequence ID" value="NZ_FQZG01000003.1"/>
</dbReference>
<dbReference type="STRING" id="1123357.SAMN02745244_00029"/>
<dbReference type="AlphaFoldDB" id="A0A1M6A019"/>
<dbReference type="SMART" id="SM00421">
    <property type="entry name" value="HTH_LUXR"/>
    <property type="match status" value="1"/>
</dbReference>
<dbReference type="Proteomes" id="UP000184512">
    <property type="component" value="Unassembled WGS sequence"/>
</dbReference>
<dbReference type="Pfam" id="PF00196">
    <property type="entry name" value="GerE"/>
    <property type="match status" value="1"/>
</dbReference>
<dbReference type="GO" id="GO:0000160">
    <property type="term" value="P:phosphorelay signal transduction system"/>
    <property type="evidence" value="ECO:0007669"/>
    <property type="project" value="InterPro"/>
</dbReference>
<dbReference type="PROSITE" id="PS50043">
    <property type="entry name" value="HTH_LUXR_2"/>
    <property type="match status" value="1"/>
</dbReference>
<accession>A0A1M6A019</accession>
<dbReference type="GO" id="GO:0003677">
    <property type="term" value="F:DNA binding"/>
    <property type="evidence" value="ECO:0007669"/>
    <property type="project" value="UniProtKB-KW"/>
</dbReference>
<keyword evidence="9" id="KW-1185">Reference proteome</keyword>
<dbReference type="EMBL" id="FQZG01000003">
    <property type="protein sequence ID" value="SHI29862.1"/>
    <property type="molecule type" value="Genomic_DNA"/>
</dbReference>
<dbReference type="PROSITE" id="PS50110">
    <property type="entry name" value="RESPONSE_REGULATORY"/>
    <property type="match status" value="1"/>
</dbReference>
<evidence type="ECO:0000256" key="2">
    <source>
        <dbReference type="ARBA" id="ARBA00023015"/>
    </source>
</evidence>
<feature type="domain" description="HTH luxR-type" evidence="6">
    <location>
        <begin position="138"/>
        <end position="203"/>
    </location>
</feature>
<evidence type="ECO:0000256" key="4">
    <source>
        <dbReference type="ARBA" id="ARBA00023163"/>
    </source>
</evidence>
<dbReference type="OrthoDB" id="9808843at2"/>
<evidence type="ECO:0000259" key="7">
    <source>
        <dbReference type="PROSITE" id="PS50110"/>
    </source>
</evidence>
<feature type="domain" description="Response regulatory" evidence="7">
    <location>
        <begin position="6"/>
        <end position="122"/>
    </location>
</feature>
<evidence type="ECO:0000256" key="3">
    <source>
        <dbReference type="ARBA" id="ARBA00023125"/>
    </source>
</evidence>
<dbReference type="PRINTS" id="PR00038">
    <property type="entry name" value="HTHLUXR"/>
</dbReference>
<dbReference type="SUPFAM" id="SSF52172">
    <property type="entry name" value="CheY-like"/>
    <property type="match status" value="1"/>
</dbReference>
<dbReference type="SUPFAM" id="SSF46894">
    <property type="entry name" value="C-terminal effector domain of the bipartite response regulators"/>
    <property type="match status" value="1"/>
</dbReference>
<proteinExistence type="predicted"/>
<dbReference type="Gene3D" id="3.40.50.2300">
    <property type="match status" value="1"/>
</dbReference>
<evidence type="ECO:0000256" key="5">
    <source>
        <dbReference type="PROSITE-ProRule" id="PRU00169"/>
    </source>
</evidence>
<dbReference type="InterPro" id="IPR039420">
    <property type="entry name" value="WalR-like"/>
</dbReference>
<keyword evidence="3" id="KW-0238">DNA-binding</keyword>
<reference evidence="8 9" key="1">
    <citation type="submission" date="2016-11" db="EMBL/GenBank/DDBJ databases">
        <authorList>
            <person name="Jaros S."/>
            <person name="Januszkiewicz K."/>
            <person name="Wedrychowicz H."/>
        </authorList>
    </citation>
    <scope>NUCLEOTIDE SEQUENCE [LARGE SCALE GENOMIC DNA]</scope>
    <source>
        <strain evidence="8 9">DSM 12906</strain>
    </source>
</reference>
<dbReference type="InterPro" id="IPR016032">
    <property type="entry name" value="Sig_transdc_resp-reg_C-effctor"/>
</dbReference>
<protein>
    <submittedName>
        <fullName evidence="8">Two component transcriptional regulator, LuxR family</fullName>
    </submittedName>
</protein>
<keyword evidence="1 5" id="KW-0597">Phosphoprotein</keyword>
<dbReference type="Pfam" id="PF00072">
    <property type="entry name" value="Response_reg"/>
    <property type="match status" value="1"/>
</dbReference>
<sequence>MSDLIRIVVVDDHPIVRDGLIGIFSREPGLEIVGEASSGPEGVVVVMQVRPDVVLMDLRMPGGAGVEAIRTLVERGTPARILVLTTYDTDHDILAALGAGAHGYLLKDAPRADLIRAVKDLAAGRPVLAPQALAALTGRRNDQTLTPREIQVLRVIAGGGTNKTAADELMVSEATVKTHLAHAYAKLDVSDRAAAVRVAFERGLL</sequence>
<dbReference type="InterPro" id="IPR058245">
    <property type="entry name" value="NreC/VraR/RcsB-like_REC"/>
</dbReference>
<dbReference type="SMART" id="SM00448">
    <property type="entry name" value="REC"/>
    <property type="match status" value="1"/>
</dbReference>
<dbReference type="GO" id="GO:0006355">
    <property type="term" value="P:regulation of DNA-templated transcription"/>
    <property type="evidence" value="ECO:0007669"/>
    <property type="project" value="InterPro"/>
</dbReference>
<name>A0A1M6A019_9ACTN</name>
<evidence type="ECO:0000313" key="8">
    <source>
        <dbReference type="EMBL" id="SHI29862.1"/>
    </source>
</evidence>
<feature type="modified residue" description="4-aspartylphosphate" evidence="5">
    <location>
        <position position="57"/>
    </location>
</feature>
<dbReference type="InterPro" id="IPR000792">
    <property type="entry name" value="Tscrpt_reg_LuxR_C"/>
</dbReference>
<keyword evidence="2" id="KW-0805">Transcription regulation</keyword>
<gene>
    <name evidence="8" type="ORF">SAMN02745244_00029</name>
</gene>
<dbReference type="CDD" id="cd06170">
    <property type="entry name" value="LuxR_C_like"/>
    <property type="match status" value="1"/>
</dbReference>
<dbReference type="CDD" id="cd17535">
    <property type="entry name" value="REC_NarL-like"/>
    <property type="match status" value="1"/>
</dbReference>
<dbReference type="PANTHER" id="PTHR43214">
    <property type="entry name" value="TWO-COMPONENT RESPONSE REGULATOR"/>
    <property type="match status" value="1"/>
</dbReference>
<dbReference type="InterPro" id="IPR001789">
    <property type="entry name" value="Sig_transdc_resp-reg_receiver"/>
</dbReference>
<evidence type="ECO:0000256" key="1">
    <source>
        <dbReference type="ARBA" id="ARBA00022553"/>
    </source>
</evidence>
<dbReference type="InterPro" id="IPR011006">
    <property type="entry name" value="CheY-like_superfamily"/>
</dbReference>
<dbReference type="PANTHER" id="PTHR43214:SF24">
    <property type="entry name" value="TRANSCRIPTIONAL REGULATORY PROTEIN NARL-RELATED"/>
    <property type="match status" value="1"/>
</dbReference>
<evidence type="ECO:0000259" key="6">
    <source>
        <dbReference type="PROSITE" id="PS50043"/>
    </source>
</evidence>
<organism evidence="8 9">
    <name type="scientific">Tessaracoccus bendigoensis DSM 12906</name>
    <dbReference type="NCBI Taxonomy" id="1123357"/>
    <lineage>
        <taxon>Bacteria</taxon>
        <taxon>Bacillati</taxon>
        <taxon>Actinomycetota</taxon>
        <taxon>Actinomycetes</taxon>
        <taxon>Propionibacteriales</taxon>
        <taxon>Propionibacteriaceae</taxon>
        <taxon>Tessaracoccus</taxon>
    </lineage>
</organism>
<keyword evidence="4" id="KW-0804">Transcription</keyword>